<keyword evidence="4" id="KW-1185">Reference proteome</keyword>
<proteinExistence type="inferred from homology"/>
<name>A0A4U0U5B5_9PEZI</name>
<evidence type="ECO:0000313" key="3">
    <source>
        <dbReference type="EMBL" id="TKA30107.1"/>
    </source>
</evidence>
<reference evidence="3 4" key="1">
    <citation type="submission" date="2017-03" db="EMBL/GenBank/DDBJ databases">
        <title>Genomes of endolithic fungi from Antarctica.</title>
        <authorList>
            <person name="Coleine C."/>
            <person name="Masonjones S."/>
            <person name="Stajich J.E."/>
        </authorList>
    </citation>
    <scope>NUCLEOTIDE SEQUENCE [LARGE SCALE GENOMIC DNA]</scope>
    <source>
        <strain evidence="3 4">CCFEE 6315</strain>
    </source>
</reference>
<gene>
    <name evidence="3" type="ORF">B0A50_02826</name>
</gene>
<accession>A0A4U0U5B5</accession>
<comment type="caution">
    <text evidence="3">The sequence shown here is derived from an EMBL/GenBank/DDBJ whole genome shotgun (WGS) entry which is preliminary data.</text>
</comment>
<dbReference type="Pfam" id="PF04525">
    <property type="entry name" value="LOR"/>
    <property type="match status" value="1"/>
</dbReference>
<feature type="region of interest" description="Disordered" evidence="2">
    <location>
        <begin position="1"/>
        <end position="21"/>
    </location>
</feature>
<comment type="similarity">
    <text evidence="1">Belongs to the LOR family.</text>
</comment>
<evidence type="ECO:0000313" key="4">
    <source>
        <dbReference type="Proteomes" id="UP000308549"/>
    </source>
</evidence>
<dbReference type="InterPro" id="IPR025659">
    <property type="entry name" value="Tubby-like_C"/>
</dbReference>
<evidence type="ECO:0000256" key="1">
    <source>
        <dbReference type="ARBA" id="ARBA00005437"/>
    </source>
</evidence>
<protein>
    <submittedName>
        <fullName evidence="3">Uncharacterized protein</fullName>
    </submittedName>
</protein>
<dbReference type="OrthoDB" id="97518at2759"/>
<dbReference type="Proteomes" id="UP000308549">
    <property type="component" value="Unassembled WGS sequence"/>
</dbReference>
<dbReference type="SUPFAM" id="SSF54518">
    <property type="entry name" value="Tubby C-terminal domain-like"/>
    <property type="match status" value="1"/>
</dbReference>
<dbReference type="InterPro" id="IPR038595">
    <property type="entry name" value="LOR_sf"/>
</dbReference>
<dbReference type="InterPro" id="IPR007612">
    <property type="entry name" value="LOR"/>
</dbReference>
<dbReference type="EMBL" id="NAJL01000012">
    <property type="protein sequence ID" value="TKA30107.1"/>
    <property type="molecule type" value="Genomic_DNA"/>
</dbReference>
<dbReference type="Gene3D" id="2.40.160.200">
    <property type="entry name" value="LURP1-related"/>
    <property type="match status" value="1"/>
</dbReference>
<sequence>MAAAAEIHGDKSVSCPEHVTSTPTTTLTVKQKYWSYFKSTGRGFTVTNASSDNNDNNNNNNDDNPLLFALSTKSFGKRRCLEDTTGKALFNLERNWLSRRKAWVLKDPEGNTVFTVRLRWSKFRIKMEVEWKGLNPPGGGESGGTRGGGVTVEGENVWHERVRMLDGGCLMAEMRCTNTVGGILSSYKVTPPVWEVQVREGVDLALVTVLAVCVSDIFSEGRVYMV</sequence>
<evidence type="ECO:0000256" key="2">
    <source>
        <dbReference type="SAM" id="MobiDB-lite"/>
    </source>
</evidence>
<dbReference type="AlphaFoldDB" id="A0A4U0U5B5"/>
<organism evidence="3 4">
    <name type="scientific">Salinomyces thailandicus</name>
    <dbReference type="NCBI Taxonomy" id="706561"/>
    <lineage>
        <taxon>Eukaryota</taxon>
        <taxon>Fungi</taxon>
        <taxon>Dikarya</taxon>
        <taxon>Ascomycota</taxon>
        <taxon>Pezizomycotina</taxon>
        <taxon>Dothideomycetes</taxon>
        <taxon>Dothideomycetidae</taxon>
        <taxon>Mycosphaerellales</taxon>
        <taxon>Teratosphaeriaceae</taxon>
        <taxon>Salinomyces</taxon>
    </lineage>
</organism>